<dbReference type="Gene3D" id="3.10.310.10">
    <property type="entry name" value="Diaminopimelate Epimerase, Chain A, domain 1"/>
    <property type="match status" value="2"/>
</dbReference>
<dbReference type="RefSeq" id="WP_281834083.1">
    <property type="nucleotide sequence ID" value="NZ_BSDY01000004.1"/>
</dbReference>
<accession>A0A9W6GHY6</accession>
<dbReference type="Proteomes" id="UP001144471">
    <property type="component" value="Unassembled WGS sequence"/>
</dbReference>
<reference evidence="4" key="1">
    <citation type="submission" date="2022-12" db="EMBL/GenBank/DDBJ databases">
        <title>Reference genome sequencing for broad-spectrum identification of bacterial and archaeal isolates by mass spectrometry.</title>
        <authorList>
            <person name="Sekiguchi Y."/>
            <person name="Tourlousse D.M."/>
        </authorList>
    </citation>
    <scope>NUCLEOTIDE SEQUENCE</scope>
    <source>
        <strain evidence="4">10succ1</strain>
    </source>
</reference>
<dbReference type="GO" id="GO:0016853">
    <property type="term" value="F:isomerase activity"/>
    <property type="evidence" value="ECO:0007669"/>
    <property type="project" value="UniProtKB-KW"/>
</dbReference>
<protein>
    <submittedName>
        <fullName evidence="4">Phenazine biosynthesis protein PhzF</fullName>
    </submittedName>
</protein>
<dbReference type="GO" id="GO:0005737">
    <property type="term" value="C:cytoplasm"/>
    <property type="evidence" value="ECO:0007669"/>
    <property type="project" value="TreeGrafter"/>
</dbReference>
<proteinExistence type="inferred from homology"/>
<dbReference type="PIRSF" id="PIRSF016184">
    <property type="entry name" value="PhzC_PhzF"/>
    <property type="match status" value="1"/>
</dbReference>
<dbReference type="SUPFAM" id="SSF54506">
    <property type="entry name" value="Diaminopimelate epimerase-like"/>
    <property type="match status" value="1"/>
</dbReference>
<keyword evidence="2" id="KW-0413">Isomerase</keyword>
<evidence type="ECO:0000313" key="4">
    <source>
        <dbReference type="EMBL" id="GLI55538.1"/>
    </source>
</evidence>
<gene>
    <name evidence="4" type="ORF">PM10SUCC1_10520</name>
</gene>
<dbReference type="NCBIfam" id="TIGR00654">
    <property type="entry name" value="PhzF_family"/>
    <property type="match status" value="1"/>
</dbReference>
<name>A0A9W6GHY6_9FUSO</name>
<dbReference type="InterPro" id="IPR003719">
    <property type="entry name" value="Phenazine_PhzF-like"/>
</dbReference>
<organism evidence="4 5">
    <name type="scientific">Propionigenium maris DSM 9537</name>
    <dbReference type="NCBI Taxonomy" id="1123000"/>
    <lineage>
        <taxon>Bacteria</taxon>
        <taxon>Fusobacteriati</taxon>
        <taxon>Fusobacteriota</taxon>
        <taxon>Fusobacteriia</taxon>
        <taxon>Fusobacteriales</taxon>
        <taxon>Fusobacteriaceae</taxon>
        <taxon>Propionigenium</taxon>
    </lineage>
</organism>
<comment type="similarity">
    <text evidence="1">Belongs to the PhzF family.</text>
</comment>
<dbReference type="AlphaFoldDB" id="A0A9W6GHY6"/>
<dbReference type="Pfam" id="PF02567">
    <property type="entry name" value="PhzC-PhzF"/>
    <property type="match status" value="1"/>
</dbReference>
<comment type="caution">
    <text evidence="4">The sequence shown here is derived from an EMBL/GenBank/DDBJ whole genome shotgun (WGS) entry which is preliminary data.</text>
</comment>
<evidence type="ECO:0000256" key="1">
    <source>
        <dbReference type="ARBA" id="ARBA00008270"/>
    </source>
</evidence>
<evidence type="ECO:0000256" key="2">
    <source>
        <dbReference type="ARBA" id="ARBA00023235"/>
    </source>
</evidence>
<sequence>MKKSVDVYEVRAFSRGDAGGNLAGVVLERVDNNLKQGIAKRLGYSETVFIEETGEREFHLEYFTPSSEVDLCGHATIGGIHVLKEVEGLEEGSYTIETRAGRLEVEVGREAIFMEQNEPAFYGEVDRKKIAESLNISVEDLGDLSPEIVSTGLKDILVPIGSLEVMRNIEPDFKRIEEISREYGVVGYHLFTLESIEGNTAFTRNFAPLYEIDEESATGTSNGALACYLGKYGVVEDKKMRFEQGDYMGNPSRVDVRMDGKSPMVGGEAALTRKFTIEV</sequence>
<dbReference type="PANTHER" id="PTHR13774">
    <property type="entry name" value="PHENAZINE BIOSYNTHESIS PROTEIN"/>
    <property type="match status" value="1"/>
</dbReference>
<evidence type="ECO:0000313" key="5">
    <source>
        <dbReference type="Proteomes" id="UP001144471"/>
    </source>
</evidence>
<keyword evidence="5" id="KW-1185">Reference proteome</keyword>
<evidence type="ECO:0000256" key="3">
    <source>
        <dbReference type="PIRSR" id="PIRSR016184-1"/>
    </source>
</evidence>
<feature type="active site" evidence="3">
    <location>
        <position position="46"/>
    </location>
</feature>
<dbReference type="EMBL" id="BSDY01000004">
    <property type="protein sequence ID" value="GLI55538.1"/>
    <property type="molecule type" value="Genomic_DNA"/>
</dbReference>
<dbReference type="PANTHER" id="PTHR13774:SF39">
    <property type="entry name" value="BIOSYNTHESIS PROTEIN, PUTATIVE-RELATED"/>
    <property type="match status" value="1"/>
</dbReference>